<reference evidence="1" key="1">
    <citation type="submission" date="2022-10" db="EMBL/GenBank/DDBJ databases">
        <title>Tapping the CABI collections for fungal endophytes: first genome assemblies for Collariella, Neodidymelliopsis, Ascochyta clinopodiicola, Didymella pomorum, Didymosphaeria variabile, Neocosmospora piperis and Neocucurbitaria cava.</title>
        <authorList>
            <person name="Hill R."/>
        </authorList>
    </citation>
    <scope>NUCLEOTIDE SEQUENCE</scope>
    <source>
        <strain evidence="1">IMI 356814</strain>
    </source>
</reference>
<protein>
    <submittedName>
        <fullName evidence="1">Uncharacterized protein</fullName>
    </submittedName>
</protein>
<dbReference type="OrthoDB" id="3799366at2759"/>
<evidence type="ECO:0000313" key="2">
    <source>
        <dbReference type="Proteomes" id="UP001140560"/>
    </source>
</evidence>
<evidence type="ECO:0000313" key="1">
    <source>
        <dbReference type="EMBL" id="KAJ4374892.1"/>
    </source>
</evidence>
<dbReference type="EMBL" id="JAPEUY010000003">
    <property type="protein sequence ID" value="KAJ4374892.1"/>
    <property type="molecule type" value="Genomic_DNA"/>
</dbReference>
<name>A0A9W8YDG3_9PLEO</name>
<sequence>MCPQCPTFSPAEEPAVLAHVREALKIADDNIEEAITSFESCEEAYRLCGALYHGRTLPPARQPGNWPEETRVRLKEAFETSSLEEYKAFFAPLAAILHRLTDLRTDIKLAGCTGTTAERLYRLREIVPTVQQLCNDFEEERKKFDILQHDCETVSQIGSVSIADDGFIDQYRTANDWAWSLPETQRAVTVGGRSLDAVTFDLLFADPEKVLHNLVEEDVDVGEDMDVEEGIDW</sequence>
<dbReference type="Proteomes" id="UP001140560">
    <property type="component" value="Unassembled WGS sequence"/>
</dbReference>
<comment type="caution">
    <text evidence="1">The sequence shown here is derived from an EMBL/GenBank/DDBJ whole genome shotgun (WGS) entry which is preliminary data.</text>
</comment>
<keyword evidence="2" id="KW-1185">Reference proteome</keyword>
<proteinExistence type="predicted"/>
<accession>A0A9W8YDG3</accession>
<organism evidence="1 2">
    <name type="scientific">Neocucurbitaria cava</name>
    <dbReference type="NCBI Taxonomy" id="798079"/>
    <lineage>
        <taxon>Eukaryota</taxon>
        <taxon>Fungi</taxon>
        <taxon>Dikarya</taxon>
        <taxon>Ascomycota</taxon>
        <taxon>Pezizomycotina</taxon>
        <taxon>Dothideomycetes</taxon>
        <taxon>Pleosporomycetidae</taxon>
        <taxon>Pleosporales</taxon>
        <taxon>Pleosporineae</taxon>
        <taxon>Cucurbitariaceae</taxon>
        <taxon>Neocucurbitaria</taxon>
    </lineage>
</organism>
<dbReference type="AlphaFoldDB" id="A0A9W8YDG3"/>
<gene>
    <name evidence="1" type="ORF">N0V83_001970</name>
</gene>